<dbReference type="AlphaFoldDB" id="K3XN60"/>
<feature type="region of interest" description="Disordered" evidence="1">
    <location>
        <begin position="1"/>
        <end position="57"/>
    </location>
</feature>
<gene>
    <name evidence="3" type="primary">LOC101762473</name>
    <name evidence="2" type="ORF">SETIT_5G401500v2</name>
</gene>
<accession>K3XN60</accession>
<dbReference type="HOGENOM" id="CLU_1941739_0_0_1"/>
<evidence type="ECO:0000313" key="4">
    <source>
        <dbReference type="Proteomes" id="UP000004995"/>
    </source>
</evidence>
<dbReference type="EnsemblPlants" id="KQL07975">
    <property type="protein sequence ID" value="KQL07975"/>
    <property type="gene ID" value="SETIT_003333mg"/>
</dbReference>
<dbReference type="GeneID" id="101762473"/>
<evidence type="ECO:0000313" key="3">
    <source>
        <dbReference type="EnsemblPlants" id="KQL07975"/>
    </source>
</evidence>
<dbReference type="Gramene" id="KQL07975">
    <property type="protein sequence ID" value="KQL07975"/>
    <property type="gene ID" value="SETIT_003333mg"/>
</dbReference>
<dbReference type="Proteomes" id="UP000004995">
    <property type="component" value="Unassembled WGS sequence"/>
</dbReference>
<evidence type="ECO:0000313" key="2">
    <source>
        <dbReference type="EMBL" id="RCV28390.1"/>
    </source>
</evidence>
<reference evidence="2" key="2">
    <citation type="submission" date="2015-07" db="EMBL/GenBank/DDBJ databases">
        <authorList>
            <person name="Noorani M."/>
        </authorList>
    </citation>
    <scope>NUCLEOTIDE SEQUENCE</scope>
    <source>
        <strain evidence="2">Yugu1</strain>
    </source>
</reference>
<dbReference type="RefSeq" id="XP_004970803.1">
    <property type="nucleotide sequence ID" value="XM_004970746.2"/>
</dbReference>
<dbReference type="OMA" id="CNAMAVT"/>
<organism evidence="2">
    <name type="scientific">Setaria italica</name>
    <name type="common">Foxtail millet</name>
    <name type="synonym">Panicum italicum</name>
    <dbReference type="NCBI Taxonomy" id="4555"/>
    <lineage>
        <taxon>Eukaryota</taxon>
        <taxon>Viridiplantae</taxon>
        <taxon>Streptophyta</taxon>
        <taxon>Embryophyta</taxon>
        <taxon>Tracheophyta</taxon>
        <taxon>Spermatophyta</taxon>
        <taxon>Magnoliopsida</taxon>
        <taxon>Liliopsida</taxon>
        <taxon>Poales</taxon>
        <taxon>Poaceae</taxon>
        <taxon>PACMAD clade</taxon>
        <taxon>Panicoideae</taxon>
        <taxon>Panicodae</taxon>
        <taxon>Paniceae</taxon>
        <taxon>Cenchrinae</taxon>
        <taxon>Setaria</taxon>
    </lineage>
</organism>
<proteinExistence type="predicted"/>
<protein>
    <submittedName>
        <fullName evidence="2 3">Uncharacterized protein</fullName>
    </submittedName>
</protein>
<name>K3XN60_SETIT</name>
<dbReference type="EMBL" id="CM003532">
    <property type="protein sequence ID" value="RCV28390.1"/>
    <property type="molecule type" value="Genomic_DNA"/>
</dbReference>
<evidence type="ECO:0000256" key="1">
    <source>
        <dbReference type="SAM" id="MobiDB-lite"/>
    </source>
</evidence>
<dbReference type="EMBL" id="AGNK02003395">
    <property type="status" value="NOT_ANNOTATED_CDS"/>
    <property type="molecule type" value="Genomic_DNA"/>
</dbReference>
<sequence>MAEQLTWDPPQAPGAASRRHPRAVAATVSSGERGAASRRPPPPSLRRSTSASPSHRFAAASIDQLPVLLPLPIWRQKQQGGEDHASANRMQGLSIEESVCNAMAVTAEFGLHRLRPLGQVQGQGVAFSSR</sequence>
<reference evidence="3" key="3">
    <citation type="submission" date="2018-08" db="UniProtKB">
        <authorList>
            <consortium name="EnsemblPlants"/>
        </authorList>
    </citation>
    <scope>IDENTIFICATION</scope>
    <source>
        <strain evidence="3">Yugu1</strain>
    </source>
</reference>
<feature type="compositionally biased region" description="Low complexity" evidence="1">
    <location>
        <begin position="45"/>
        <end position="54"/>
    </location>
</feature>
<dbReference type="KEGG" id="sita:101762473"/>
<keyword evidence="4" id="KW-1185">Reference proteome</keyword>
<reference evidence="2 4" key="1">
    <citation type="journal article" date="2012" name="Nat. Biotechnol.">
        <title>Reference genome sequence of the model plant Setaria.</title>
        <authorList>
            <person name="Bennetzen J.L."/>
            <person name="Schmutz J."/>
            <person name="Wang H."/>
            <person name="Percifield R."/>
            <person name="Hawkins J."/>
            <person name="Pontaroli A.C."/>
            <person name="Estep M."/>
            <person name="Feng L."/>
            <person name="Vaughn J.N."/>
            <person name="Grimwood J."/>
            <person name="Jenkins J."/>
            <person name="Barry K."/>
            <person name="Lindquist E."/>
            <person name="Hellsten U."/>
            <person name="Deshpande S."/>
            <person name="Wang X."/>
            <person name="Wu X."/>
            <person name="Mitros T."/>
            <person name="Triplett J."/>
            <person name="Yang X."/>
            <person name="Ye C.Y."/>
            <person name="Mauro-Herrera M."/>
            <person name="Wang L."/>
            <person name="Li P."/>
            <person name="Sharma M."/>
            <person name="Sharma R."/>
            <person name="Ronald P.C."/>
            <person name="Panaud O."/>
            <person name="Kellogg E.A."/>
            <person name="Brutnell T.P."/>
            <person name="Doust A.N."/>
            <person name="Tuskan G.A."/>
            <person name="Rokhsar D."/>
            <person name="Devos K.M."/>
        </authorList>
    </citation>
    <scope>NUCLEOTIDE SEQUENCE [LARGE SCALE GENOMIC DNA]</scope>
    <source>
        <strain evidence="4">cv. Yugu1</strain>
        <strain evidence="2">Yugu1</strain>
    </source>
</reference>